<sequence length="75" mass="8655">MIIPDKTVTLKYSLIGAGSKILSELNISQTISSLWERVRTYKEISTFGKFVLILDFLYMLRVVEFDNGVIKKVRK</sequence>
<name>X1EZT1_9ZZZZ</name>
<dbReference type="Pfam" id="PF20293">
    <property type="entry name" value="MC6"/>
    <property type="match status" value="1"/>
</dbReference>
<gene>
    <name evidence="1" type="ORF">S03H2_13549</name>
</gene>
<accession>X1EZT1</accession>
<dbReference type="AlphaFoldDB" id="X1EZT1"/>
<protein>
    <submittedName>
        <fullName evidence="1">Uncharacterized protein</fullName>
    </submittedName>
</protein>
<dbReference type="EMBL" id="BARU01006875">
    <property type="protein sequence ID" value="GAH38137.1"/>
    <property type="molecule type" value="Genomic_DNA"/>
</dbReference>
<organism evidence="1">
    <name type="scientific">marine sediment metagenome</name>
    <dbReference type="NCBI Taxonomy" id="412755"/>
    <lineage>
        <taxon>unclassified sequences</taxon>
        <taxon>metagenomes</taxon>
        <taxon>ecological metagenomes</taxon>
    </lineage>
</organism>
<proteinExistence type="predicted"/>
<evidence type="ECO:0000313" key="1">
    <source>
        <dbReference type="EMBL" id="GAH38137.1"/>
    </source>
</evidence>
<dbReference type="InterPro" id="IPR046897">
    <property type="entry name" value="ABC-3C_MC6"/>
</dbReference>
<reference evidence="1" key="1">
    <citation type="journal article" date="2014" name="Front. Microbiol.">
        <title>High frequency of phylogenetically diverse reductive dehalogenase-homologous genes in deep subseafloor sedimentary metagenomes.</title>
        <authorList>
            <person name="Kawai M."/>
            <person name="Futagami T."/>
            <person name="Toyoda A."/>
            <person name="Takaki Y."/>
            <person name="Nishi S."/>
            <person name="Hori S."/>
            <person name="Arai W."/>
            <person name="Tsubouchi T."/>
            <person name="Morono Y."/>
            <person name="Uchiyama I."/>
            <person name="Ito T."/>
            <person name="Fujiyama A."/>
            <person name="Inagaki F."/>
            <person name="Takami H."/>
        </authorList>
    </citation>
    <scope>NUCLEOTIDE SEQUENCE</scope>
    <source>
        <strain evidence="1">Expedition CK06-06</strain>
    </source>
</reference>
<comment type="caution">
    <text evidence="1">The sequence shown here is derived from an EMBL/GenBank/DDBJ whole genome shotgun (WGS) entry which is preliminary data.</text>
</comment>